<keyword evidence="8" id="KW-0418">Kinase</keyword>
<feature type="domain" description="Histidine kinase" evidence="11">
    <location>
        <begin position="218"/>
        <end position="433"/>
    </location>
</feature>
<dbReference type="RefSeq" id="WP_189766943.1">
    <property type="nucleotide sequence ID" value="NZ_BNCK01000001.1"/>
</dbReference>
<keyword evidence="5" id="KW-0597">Phosphoprotein</keyword>
<evidence type="ECO:0000256" key="4">
    <source>
        <dbReference type="ARBA" id="ARBA00022475"/>
    </source>
</evidence>
<dbReference type="Proteomes" id="UP000623842">
    <property type="component" value="Unassembled WGS sequence"/>
</dbReference>
<gene>
    <name evidence="13" type="ORF">GCM10017161_02960</name>
</gene>
<dbReference type="SMART" id="SM00387">
    <property type="entry name" value="HATPase_c"/>
    <property type="match status" value="1"/>
</dbReference>
<protein>
    <recommendedName>
        <fullName evidence="3">histidine kinase</fullName>
        <ecNumber evidence="3">2.7.13.3</ecNumber>
    </recommendedName>
</protein>
<dbReference type="FunFam" id="3.30.565.10:FF:000006">
    <property type="entry name" value="Sensor histidine kinase WalK"/>
    <property type="match status" value="1"/>
</dbReference>
<dbReference type="EMBL" id="BNCK01000001">
    <property type="protein sequence ID" value="GHF79210.1"/>
    <property type="molecule type" value="Genomic_DNA"/>
</dbReference>
<evidence type="ECO:0000256" key="7">
    <source>
        <dbReference type="ARBA" id="ARBA00022741"/>
    </source>
</evidence>
<feature type="transmembrane region" description="Helical" evidence="10">
    <location>
        <begin position="139"/>
        <end position="158"/>
    </location>
</feature>
<dbReference type="InterPro" id="IPR050980">
    <property type="entry name" value="2C_sensor_his_kinase"/>
</dbReference>
<evidence type="ECO:0000256" key="10">
    <source>
        <dbReference type="SAM" id="Phobius"/>
    </source>
</evidence>
<sequence>MTRLFLSIIVTVIGSLFLIGLGLDKLVASQENVTEIPLETAIYQQMLEGLSQELAHTPAPDVADKFTQLAEHFQLELSLDKTQDVALPLALSSQLTQVGGLILASDQQPYLLRQIPNHDDYLLRLQLPNLVDEEHQQSVILTAILYLGVCGILILWLIPLARRLFILTNAAARIGKGELNVRVNLNRLSYIYPLEASFNQMAAQIEKLMADNKLLARSLSHDIRTPMSCLRFGVEAALDTSNIEKKNTYLQRMEAELTRMEDMTSAFLSYASMERQGVNLRIQKANINQFIDNVSQHFQSLAAQHNIVLSTELLEHEAQIEMDQHWLHRAIQNLVSNAVQYANSRVLISIKRDGKGMLIKVEDDGKGIEENKLDVVFDPFVKLDVDRSREQGHFGLGLAICAKVVDWHNGSIKAQKSVALGGAAFVIYLPCTH</sequence>
<dbReference type="InterPro" id="IPR003661">
    <property type="entry name" value="HisK_dim/P_dom"/>
</dbReference>
<dbReference type="Pfam" id="PF02518">
    <property type="entry name" value="HATPase_c"/>
    <property type="match status" value="1"/>
</dbReference>
<dbReference type="EC" id="2.7.13.3" evidence="3"/>
<dbReference type="GO" id="GO:0005524">
    <property type="term" value="F:ATP binding"/>
    <property type="evidence" value="ECO:0007669"/>
    <property type="project" value="UniProtKB-KW"/>
</dbReference>
<keyword evidence="9" id="KW-0067">ATP-binding</keyword>
<keyword evidence="10" id="KW-0812">Transmembrane</keyword>
<evidence type="ECO:0000259" key="11">
    <source>
        <dbReference type="PROSITE" id="PS50109"/>
    </source>
</evidence>
<evidence type="ECO:0000256" key="9">
    <source>
        <dbReference type="ARBA" id="ARBA00022840"/>
    </source>
</evidence>
<keyword evidence="7" id="KW-0547">Nucleotide-binding</keyword>
<dbReference type="PROSITE" id="PS50109">
    <property type="entry name" value="HIS_KIN"/>
    <property type="match status" value="1"/>
</dbReference>
<evidence type="ECO:0000256" key="8">
    <source>
        <dbReference type="ARBA" id="ARBA00022777"/>
    </source>
</evidence>
<dbReference type="GO" id="GO:0000155">
    <property type="term" value="F:phosphorelay sensor kinase activity"/>
    <property type="evidence" value="ECO:0007669"/>
    <property type="project" value="InterPro"/>
</dbReference>
<organism evidence="13 14">
    <name type="scientific">Thalassotalea marina</name>
    <dbReference type="NCBI Taxonomy" id="1673741"/>
    <lineage>
        <taxon>Bacteria</taxon>
        <taxon>Pseudomonadati</taxon>
        <taxon>Pseudomonadota</taxon>
        <taxon>Gammaproteobacteria</taxon>
        <taxon>Alteromonadales</taxon>
        <taxon>Colwelliaceae</taxon>
        <taxon>Thalassotalea</taxon>
    </lineage>
</organism>
<dbReference type="InterPro" id="IPR036097">
    <property type="entry name" value="HisK_dim/P_sf"/>
</dbReference>
<comment type="catalytic activity">
    <reaction evidence="1">
        <text>ATP + protein L-histidine = ADP + protein N-phospho-L-histidine.</text>
        <dbReference type="EC" id="2.7.13.3"/>
    </reaction>
</comment>
<reference evidence="13" key="2">
    <citation type="submission" date="2020-09" db="EMBL/GenBank/DDBJ databases">
        <authorList>
            <person name="Sun Q."/>
            <person name="Kim S."/>
        </authorList>
    </citation>
    <scope>NUCLEOTIDE SEQUENCE</scope>
    <source>
        <strain evidence="13">KCTC 42731</strain>
    </source>
</reference>
<keyword evidence="14" id="KW-1185">Reference proteome</keyword>
<dbReference type="GO" id="GO:0005886">
    <property type="term" value="C:plasma membrane"/>
    <property type="evidence" value="ECO:0007669"/>
    <property type="project" value="UniProtKB-SubCell"/>
</dbReference>
<evidence type="ECO:0000259" key="12">
    <source>
        <dbReference type="PROSITE" id="PS50885"/>
    </source>
</evidence>
<dbReference type="CDD" id="cd00082">
    <property type="entry name" value="HisKA"/>
    <property type="match status" value="1"/>
</dbReference>
<reference evidence="13" key="1">
    <citation type="journal article" date="2014" name="Int. J. Syst. Evol. Microbiol.">
        <title>Complete genome sequence of Corynebacterium casei LMG S-19264T (=DSM 44701T), isolated from a smear-ripened cheese.</title>
        <authorList>
            <consortium name="US DOE Joint Genome Institute (JGI-PGF)"/>
            <person name="Walter F."/>
            <person name="Albersmeier A."/>
            <person name="Kalinowski J."/>
            <person name="Ruckert C."/>
        </authorList>
    </citation>
    <scope>NUCLEOTIDE SEQUENCE</scope>
    <source>
        <strain evidence="13">KCTC 42731</strain>
    </source>
</reference>
<evidence type="ECO:0000256" key="3">
    <source>
        <dbReference type="ARBA" id="ARBA00012438"/>
    </source>
</evidence>
<dbReference type="Gene3D" id="1.10.287.130">
    <property type="match status" value="1"/>
</dbReference>
<comment type="caution">
    <text evidence="13">The sequence shown here is derived from an EMBL/GenBank/DDBJ whole genome shotgun (WGS) entry which is preliminary data.</text>
</comment>
<keyword evidence="6" id="KW-0808">Transferase</keyword>
<dbReference type="Gene3D" id="3.30.565.10">
    <property type="entry name" value="Histidine kinase-like ATPase, C-terminal domain"/>
    <property type="match status" value="1"/>
</dbReference>
<proteinExistence type="predicted"/>
<dbReference type="PANTHER" id="PTHR44936:SF10">
    <property type="entry name" value="SENSOR PROTEIN RSTB"/>
    <property type="match status" value="1"/>
</dbReference>
<dbReference type="InterPro" id="IPR003594">
    <property type="entry name" value="HATPase_dom"/>
</dbReference>
<dbReference type="Pfam" id="PF00512">
    <property type="entry name" value="HisKA"/>
    <property type="match status" value="1"/>
</dbReference>
<dbReference type="PANTHER" id="PTHR44936">
    <property type="entry name" value="SENSOR PROTEIN CREC"/>
    <property type="match status" value="1"/>
</dbReference>
<dbReference type="CDD" id="cd06225">
    <property type="entry name" value="HAMP"/>
    <property type="match status" value="1"/>
</dbReference>
<keyword evidence="10" id="KW-0472">Membrane</keyword>
<dbReference type="InterPro" id="IPR005467">
    <property type="entry name" value="His_kinase_dom"/>
</dbReference>
<evidence type="ECO:0000256" key="2">
    <source>
        <dbReference type="ARBA" id="ARBA00004651"/>
    </source>
</evidence>
<evidence type="ECO:0000256" key="1">
    <source>
        <dbReference type="ARBA" id="ARBA00000085"/>
    </source>
</evidence>
<dbReference type="InterPro" id="IPR003660">
    <property type="entry name" value="HAMP_dom"/>
</dbReference>
<name>A0A919BBG2_9GAMM</name>
<dbReference type="InterPro" id="IPR004358">
    <property type="entry name" value="Sig_transdc_His_kin-like_C"/>
</dbReference>
<dbReference type="SUPFAM" id="SSF55874">
    <property type="entry name" value="ATPase domain of HSP90 chaperone/DNA topoisomerase II/histidine kinase"/>
    <property type="match status" value="1"/>
</dbReference>
<dbReference type="SMART" id="SM00388">
    <property type="entry name" value="HisKA"/>
    <property type="match status" value="1"/>
</dbReference>
<dbReference type="InterPro" id="IPR036890">
    <property type="entry name" value="HATPase_C_sf"/>
</dbReference>
<evidence type="ECO:0000313" key="13">
    <source>
        <dbReference type="EMBL" id="GHF79210.1"/>
    </source>
</evidence>
<dbReference type="PRINTS" id="PR00344">
    <property type="entry name" value="BCTRLSENSOR"/>
</dbReference>
<feature type="domain" description="HAMP" evidence="12">
    <location>
        <begin position="158"/>
        <end position="210"/>
    </location>
</feature>
<evidence type="ECO:0000256" key="5">
    <source>
        <dbReference type="ARBA" id="ARBA00022553"/>
    </source>
</evidence>
<dbReference type="PROSITE" id="PS50885">
    <property type="entry name" value="HAMP"/>
    <property type="match status" value="1"/>
</dbReference>
<accession>A0A919BBG2</accession>
<evidence type="ECO:0000313" key="14">
    <source>
        <dbReference type="Proteomes" id="UP000623842"/>
    </source>
</evidence>
<keyword evidence="4" id="KW-1003">Cell membrane</keyword>
<comment type="subcellular location">
    <subcellularLocation>
        <location evidence="2">Cell membrane</location>
        <topology evidence="2">Multi-pass membrane protein</topology>
    </subcellularLocation>
</comment>
<keyword evidence="10" id="KW-1133">Transmembrane helix</keyword>
<dbReference type="SUPFAM" id="SSF47384">
    <property type="entry name" value="Homodimeric domain of signal transducing histidine kinase"/>
    <property type="match status" value="1"/>
</dbReference>
<evidence type="ECO:0000256" key="6">
    <source>
        <dbReference type="ARBA" id="ARBA00022679"/>
    </source>
</evidence>
<dbReference type="AlphaFoldDB" id="A0A919BBG2"/>